<name>A0A1R4F9R3_9MICC</name>
<dbReference type="EMBL" id="FUHW01000014">
    <property type="protein sequence ID" value="SJM52626.1"/>
    <property type="molecule type" value="Genomic_DNA"/>
</dbReference>
<evidence type="ECO:0008006" key="4">
    <source>
        <dbReference type="Google" id="ProtNLM"/>
    </source>
</evidence>
<protein>
    <recommendedName>
        <fullName evidence="4">Lipoprotein</fullName>
    </recommendedName>
</protein>
<evidence type="ECO:0000313" key="3">
    <source>
        <dbReference type="Proteomes" id="UP000195913"/>
    </source>
</evidence>
<proteinExistence type="predicted"/>
<sequence length="157" mass="16520">MYRRLMAPLVLLCLPLFVGCSSSGPGIALLDRPATSKDALPPDAAVAGFQPGTTRLAARTGGFSFYLARPPLSGGTGNLPPGWGACLIVAEPEVITCGPTPLETRFFGVSAQLVPDDFDASMLTSDGWERVQGNLFIKGLDHSSRTPPRHPNLEGEG</sequence>
<evidence type="ECO:0000256" key="1">
    <source>
        <dbReference type="SAM" id="SignalP"/>
    </source>
</evidence>
<keyword evidence="3" id="KW-1185">Reference proteome</keyword>
<keyword evidence="1" id="KW-0732">Signal</keyword>
<organism evidence="2 3">
    <name type="scientific">Arthrobacter rhombi</name>
    <dbReference type="NCBI Taxonomy" id="71253"/>
    <lineage>
        <taxon>Bacteria</taxon>
        <taxon>Bacillati</taxon>
        <taxon>Actinomycetota</taxon>
        <taxon>Actinomycetes</taxon>
        <taxon>Micrococcales</taxon>
        <taxon>Micrococcaceae</taxon>
        <taxon>Arthrobacter</taxon>
    </lineage>
</organism>
<feature type="chain" id="PRO_5012413185" description="Lipoprotein" evidence="1">
    <location>
        <begin position="24"/>
        <end position="157"/>
    </location>
</feature>
<gene>
    <name evidence="2" type="ORF">FM101_02865</name>
</gene>
<accession>A0A1R4F9R3</accession>
<reference evidence="2 3" key="1">
    <citation type="submission" date="2017-02" db="EMBL/GenBank/DDBJ databases">
        <authorList>
            <person name="Peterson S.W."/>
        </authorList>
    </citation>
    <scope>NUCLEOTIDE SEQUENCE [LARGE SCALE GENOMIC DNA]</scope>
    <source>
        <strain evidence="2 3">B Ar 00.02</strain>
    </source>
</reference>
<feature type="signal peptide" evidence="1">
    <location>
        <begin position="1"/>
        <end position="23"/>
    </location>
</feature>
<dbReference type="PROSITE" id="PS51257">
    <property type="entry name" value="PROKAR_LIPOPROTEIN"/>
    <property type="match status" value="1"/>
</dbReference>
<evidence type="ECO:0000313" key="2">
    <source>
        <dbReference type="EMBL" id="SJM52626.1"/>
    </source>
</evidence>
<dbReference type="Proteomes" id="UP000195913">
    <property type="component" value="Unassembled WGS sequence"/>
</dbReference>
<dbReference type="AlphaFoldDB" id="A0A1R4F9R3"/>